<feature type="compositionally biased region" description="Polar residues" evidence="1">
    <location>
        <begin position="9"/>
        <end position="20"/>
    </location>
</feature>
<feature type="compositionally biased region" description="Basic and acidic residues" evidence="1">
    <location>
        <begin position="51"/>
        <end position="61"/>
    </location>
</feature>
<gene>
    <name evidence="2" type="ORF">C2845_PM15G05150</name>
</gene>
<organism evidence="2 3">
    <name type="scientific">Panicum miliaceum</name>
    <name type="common">Proso millet</name>
    <name type="synonym">Broomcorn millet</name>
    <dbReference type="NCBI Taxonomy" id="4540"/>
    <lineage>
        <taxon>Eukaryota</taxon>
        <taxon>Viridiplantae</taxon>
        <taxon>Streptophyta</taxon>
        <taxon>Embryophyta</taxon>
        <taxon>Tracheophyta</taxon>
        <taxon>Spermatophyta</taxon>
        <taxon>Magnoliopsida</taxon>
        <taxon>Liliopsida</taxon>
        <taxon>Poales</taxon>
        <taxon>Poaceae</taxon>
        <taxon>PACMAD clade</taxon>
        <taxon>Panicoideae</taxon>
        <taxon>Panicodae</taxon>
        <taxon>Paniceae</taxon>
        <taxon>Panicinae</taxon>
        <taxon>Panicum</taxon>
        <taxon>Panicum sect. Panicum</taxon>
    </lineage>
</organism>
<evidence type="ECO:0000313" key="3">
    <source>
        <dbReference type="Proteomes" id="UP000275267"/>
    </source>
</evidence>
<reference evidence="3" key="1">
    <citation type="journal article" date="2019" name="Nat. Commun.">
        <title>The genome of broomcorn millet.</title>
        <authorList>
            <person name="Zou C."/>
            <person name="Miki D."/>
            <person name="Li D."/>
            <person name="Tang Q."/>
            <person name="Xiao L."/>
            <person name="Rajput S."/>
            <person name="Deng P."/>
            <person name="Jia W."/>
            <person name="Huang R."/>
            <person name="Zhang M."/>
            <person name="Sun Y."/>
            <person name="Hu J."/>
            <person name="Fu X."/>
            <person name="Schnable P.S."/>
            <person name="Li F."/>
            <person name="Zhang H."/>
            <person name="Feng B."/>
            <person name="Zhu X."/>
            <person name="Liu R."/>
            <person name="Schnable J.C."/>
            <person name="Zhu J.-K."/>
            <person name="Zhang H."/>
        </authorList>
    </citation>
    <scope>NUCLEOTIDE SEQUENCE [LARGE SCALE GENOMIC DNA]</scope>
</reference>
<dbReference type="AlphaFoldDB" id="A0A3L6Q834"/>
<proteinExistence type="predicted"/>
<accession>A0A3L6Q834</accession>
<feature type="region of interest" description="Disordered" evidence="1">
    <location>
        <begin position="1"/>
        <end position="61"/>
    </location>
</feature>
<dbReference type="Proteomes" id="UP000275267">
    <property type="component" value="Unassembled WGS sequence"/>
</dbReference>
<sequence length="97" mass="10818">MPSAAAAMQGSTGRAESSGSRLAARSATLKMPSHARKKRRRPWWWGGGEGPRCRGKEREHRKQLELRRSKLEQRRVARAAAALGRRDPLGFQDEALA</sequence>
<evidence type="ECO:0000256" key="1">
    <source>
        <dbReference type="SAM" id="MobiDB-lite"/>
    </source>
</evidence>
<protein>
    <submittedName>
        <fullName evidence="2">Uncharacterized protein</fullName>
    </submittedName>
</protein>
<feature type="compositionally biased region" description="Basic residues" evidence="1">
    <location>
        <begin position="33"/>
        <end position="42"/>
    </location>
</feature>
<name>A0A3L6Q834_PANMI</name>
<keyword evidence="3" id="KW-1185">Reference proteome</keyword>
<comment type="caution">
    <text evidence="2">The sequence shown here is derived from an EMBL/GenBank/DDBJ whole genome shotgun (WGS) entry which is preliminary data.</text>
</comment>
<dbReference type="EMBL" id="PQIB02000013">
    <property type="protein sequence ID" value="RLM74762.1"/>
    <property type="molecule type" value="Genomic_DNA"/>
</dbReference>
<evidence type="ECO:0000313" key="2">
    <source>
        <dbReference type="EMBL" id="RLM74762.1"/>
    </source>
</evidence>